<evidence type="ECO:0000256" key="2">
    <source>
        <dbReference type="ARBA" id="ARBA00023315"/>
    </source>
</evidence>
<organism evidence="4 5">
    <name type="scientific">Falsiroseomonas tokyonensis</name>
    <dbReference type="NCBI Taxonomy" id="430521"/>
    <lineage>
        <taxon>Bacteria</taxon>
        <taxon>Pseudomonadati</taxon>
        <taxon>Pseudomonadota</taxon>
        <taxon>Alphaproteobacteria</taxon>
        <taxon>Acetobacterales</taxon>
        <taxon>Roseomonadaceae</taxon>
        <taxon>Falsiroseomonas</taxon>
    </lineage>
</organism>
<dbReference type="PANTHER" id="PTHR43420:SF47">
    <property type="entry name" value="N-ACETYLTRANSFERASE DOMAIN-CONTAINING PROTEIN"/>
    <property type="match status" value="1"/>
</dbReference>
<dbReference type="GO" id="GO:0016746">
    <property type="term" value="F:acyltransferase activity"/>
    <property type="evidence" value="ECO:0007669"/>
    <property type="project" value="UniProtKB-KW"/>
</dbReference>
<feature type="domain" description="N-acetyltransferase" evidence="3">
    <location>
        <begin position="6"/>
        <end position="164"/>
    </location>
</feature>
<evidence type="ECO:0000313" key="4">
    <source>
        <dbReference type="EMBL" id="MFC3000891.1"/>
    </source>
</evidence>
<reference evidence="5" key="1">
    <citation type="journal article" date="2019" name="Int. J. Syst. Evol. Microbiol.">
        <title>The Global Catalogue of Microorganisms (GCM) 10K type strain sequencing project: providing services to taxonomists for standard genome sequencing and annotation.</title>
        <authorList>
            <consortium name="The Broad Institute Genomics Platform"/>
            <consortium name="The Broad Institute Genome Sequencing Center for Infectious Disease"/>
            <person name="Wu L."/>
            <person name="Ma J."/>
        </authorList>
    </citation>
    <scope>NUCLEOTIDE SEQUENCE [LARGE SCALE GENOMIC DNA]</scope>
    <source>
        <strain evidence="5">CGMCC 1.16855</strain>
    </source>
</reference>
<dbReference type="Proteomes" id="UP001595420">
    <property type="component" value="Unassembled WGS sequence"/>
</dbReference>
<evidence type="ECO:0000313" key="5">
    <source>
        <dbReference type="Proteomes" id="UP001595420"/>
    </source>
</evidence>
<comment type="caution">
    <text evidence="4">The sequence shown here is derived from an EMBL/GenBank/DDBJ whole genome shotgun (WGS) entry which is preliminary data.</text>
</comment>
<accession>A0ABV7BVF8</accession>
<name>A0ABV7BVF8_9PROT</name>
<evidence type="ECO:0000259" key="3">
    <source>
        <dbReference type="PROSITE" id="PS51186"/>
    </source>
</evidence>
<protein>
    <submittedName>
        <fullName evidence="4">GNAT family N-acetyltransferase</fullName>
        <ecNumber evidence="4">2.3.-.-</ecNumber>
    </submittedName>
</protein>
<evidence type="ECO:0000256" key="1">
    <source>
        <dbReference type="ARBA" id="ARBA00022679"/>
    </source>
</evidence>
<keyword evidence="5" id="KW-1185">Reference proteome</keyword>
<dbReference type="EMBL" id="JBHRSB010000003">
    <property type="protein sequence ID" value="MFC3000891.1"/>
    <property type="molecule type" value="Genomic_DNA"/>
</dbReference>
<sequence length="164" mass="17804">MQAASFTIRPVEEADRPVLLGHVLALNRFEDPFAGDRATGQGDAEASLDHLLGRVAESGGVALVAEAEGRPVAHLFVVIETAPPYIRAEFRRRAYVADAFVQEAWRGQGAFRALLASAEIFARTAGCRQMMIGVLAGNDRAEHVYRTAGFRPYALELVREIAPA</sequence>
<dbReference type="EC" id="2.3.-.-" evidence="4"/>
<dbReference type="Pfam" id="PF00583">
    <property type="entry name" value="Acetyltransf_1"/>
    <property type="match status" value="1"/>
</dbReference>
<proteinExistence type="predicted"/>
<dbReference type="InterPro" id="IPR000182">
    <property type="entry name" value="GNAT_dom"/>
</dbReference>
<dbReference type="InterPro" id="IPR050680">
    <property type="entry name" value="YpeA/RimI_acetyltransf"/>
</dbReference>
<keyword evidence="2 4" id="KW-0012">Acyltransferase</keyword>
<dbReference type="PROSITE" id="PS51186">
    <property type="entry name" value="GNAT"/>
    <property type="match status" value="1"/>
</dbReference>
<gene>
    <name evidence="4" type="ORF">ACFOD3_13380</name>
</gene>
<dbReference type="CDD" id="cd04301">
    <property type="entry name" value="NAT_SF"/>
    <property type="match status" value="1"/>
</dbReference>
<dbReference type="RefSeq" id="WP_216836955.1">
    <property type="nucleotide sequence ID" value="NZ_JAFNJS010000003.1"/>
</dbReference>
<keyword evidence="1 4" id="KW-0808">Transferase</keyword>
<dbReference type="PANTHER" id="PTHR43420">
    <property type="entry name" value="ACETYLTRANSFERASE"/>
    <property type="match status" value="1"/>
</dbReference>